<name>A0AB74UPS6_9CAUD</name>
<accession>A0AB74UPS6</accession>
<protein>
    <submittedName>
        <fullName evidence="1">Host range and adsorption protein</fullName>
    </submittedName>
</protein>
<evidence type="ECO:0000313" key="1">
    <source>
        <dbReference type="EMBL" id="XHV14279.1"/>
    </source>
</evidence>
<sequence>MMLIGPHYRRSGELPLIGEVDTLGFIRSSFEPALHLQGFATSEAYVKNAMRMVQMQNRWEVYVYDDALNPVAVAHYALSDDIHHGKVAVPVTVLVMAEHRNSKEVSRLLNSGIKQAVAYLGCSLYYKVKHISPTMQQHILRKL</sequence>
<organism evidence="1">
    <name type="scientific">Aeromonas phage vB_AdhaP_MF</name>
    <dbReference type="NCBI Taxonomy" id="3367373"/>
    <lineage>
        <taxon>Viruses</taxon>
        <taxon>Duplodnaviria</taxon>
        <taxon>Heunggongvirae</taxon>
        <taxon>Uroviricota</taxon>
        <taxon>Caudoviricetes</taxon>
        <taxon>Autographiviridae</taxon>
    </lineage>
</organism>
<gene>
    <name evidence="1" type="ORF">vBAdhaPMF_0032</name>
</gene>
<dbReference type="EMBL" id="PQ421477">
    <property type="protein sequence ID" value="XHV14279.1"/>
    <property type="molecule type" value="Genomic_DNA"/>
</dbReference>
<proteinExistence type="predicted"/>
<reference evidence="1" key="1">
    <citation type="submission" date="2024-10" db="EMBL/GenBank/DDBJ databases">
        <title>Characterization of Aeromonas dhakensis bacteriophages.</title>
        <authorList>
            <person name="Ansari F."/>
            <person name="Tyagi A."/>
            <person name="Shashidhar R."/>
            <person name="Nagar V."/>
        </authorList>
    </citation>
    <scope>NUCLEOTIDE SEQUENCE</scope>
</reference>